<dbReference type="Gene3D" id="3.40.50.720">
    <property type="entry name" value="NAD(P)-binding Rossmann-like Domain"/>
    <property type="match status" value="2"/>
</dbReference>
<evidence type="ECO:0000256" key="1">
    <source>
        <dbReference type="ARBA" id="ARBA00022857"/>
    </source>
</evidence>
<dbReference type="SUPFAM" id="SSF51735">
    <property type="entry name" value="NAD(P)-binding Rossmann-fold domains"/>
    <property type="match status" value="1"/>
</dbReference>
<dbReference type="PANTHER" id="PTHR43349:SF53">
    <property type="entry name" value="ISOFLAVONE REDUCTASE"/>
    <property type="match status" value="1"/>
</dbReference>
<evidence type="ECO:0000313" key="5">
    <source>
        <dbReference type="Proteomes" id="UP000743370"/>
    </source>
</evidence>
<evidence type="ECO:0000256" key="2">
    <source>
        <dbReference type="ARBA" id="ARBA00023002"/>
    </source>
</evidence>
<gene>
    <name evidence="4" type="ORF">HKW66_Vig0157250</name>
</gene>
<dbReference type="Gene3D" id="3.90.25.10">
    <property type="entry name" value="UDP-galactose 4-epimerase, domain 1"/>
    <property type="match status" value="1"/>
</dbReference>
<evidence type="ECO:0000313" key="4">
    <source>
        <dbReference type="EMBL" id="KAG2376121.1"/>
    </source>
</evidence>
<dbReference type="InterPro" id="IPR036291">
    <property type="entry name" value="NAD(P)-bd_dom_sf"/>
</dbReference>
<dbReference type="Proteomes" id="UP000743370">
    <property type="component" value="Unassembled WGS sequence"/>
</dbReference>
<dbReference type="CDD" id="cd05259">
    <property type="entry name" value="PCBER_SDR_a"/>
    <property type="match status" value="1"/>
</dbReference>
<accession>A0A8T0JJK6</accession>
<reference evidence="4 5" key="1">
    <citation type="submission" date="2020-05" db="EMBL/GenBank/DDBJ databases">
        <title>Vigna angularis (adzuki bean) Var. LongXiaoDou No. 4 denovo assembly.</title>
        <authorList>
            <person name="Xiang H."/>
        </authorList>
    </citation>
    <scope>NUCLEOTIDE SEQUENCE [LARGE SCALE GENOMIC DNA]</scope>
    <source>
        <tissue evidence="4">Leaf</tissue>
    </source>
</reference>
<keyword evidence="1" id="KW-0521">NADP</keyword>
<keyword evidence="2" id="KW-0560">Oxidoreductase</keyword>
<dbReference type="AlphaFoldDB" id="A0A8T0JJK6"/>
<protein>
    <submittedName>
        <fullName evidence="4">Isoflavone reductase</fullName>
    </submittedName>
</protein>
<dbReference type="Pfam" id="PF05368">
    <property type="entry name" value="NmrA"/>
    <property type="match status" value="1"/>
</dbReference>
<dbReference type="PANTHER" id="PTHR43349">
    <property type="entry name" value="PINORESINOL REDUCTASE-RELATED"/>
    <property type="match status" value="1"/>
</dbReference>
<comment type="caution">
    <text evidence="4">The sequence shown here is derived from an EMBL/GenBank/DDBJ whole genome shotgun (WGS) entry which is preliminary data.</text>
</comment>
<dbReference type="InterPro" id="IPR008030">
    <property type="entry name" value="NmrA-like"/>
</dbReference>
<dbReference type="GO" id="GO:0016491">
    <property type="term" value="F:oxidoreductase activity"/>
    <property type="evidence" value="ECO:0007669"/>
    <property type="project" value="UniProtKB-KW"/>
</dbReference>
<dbReference type="GO" id="GO:0009807">
    <property type="term" value="P:lignan biosynthetic process"/>
    <property type="evidence" value="ECO:0007669"/>
    <property type="project" value="UniProtKB-ARBA"/>
</dbReference>
<evidence type="ECO:0000259" key="3">
    <source>
        <dbReference type="Pfam" id="PF05368"/>
    </source>
</evidence>
<dbReference type="EMBL" id="JABFOF010000010">
    <property type="protein sequence ID" value="KAG2376121.1"/>
    <property type="molecule type" value="Genomic_DNA"/>
</dbReference>
<name>A0A8T0JJK6_PHAAN</name>
<organism evidence="4 5">
    <name type="scientific">Phaseolus angularis</name>
    <name type="common">Azuki bean</name>
    <name type="synonym">Vigna angularis</name>
    <dbReference type="NCBI Taxonomy" id="3914"/>
    <lineage>
        <taxon>Eukaryota</taxon>
        <taxon>Viridiplantae</taxon>
        <taxon>Streptophyta</taxon>
        <taxon>Embryophyta</taxon>
        <taxon>Tracheophyta</taxon>
        <taxon>Spermatophyta</taxon>
        <taxon>Magnoliopsida</taxon>
        <taxon>eudicotyledons</taxon>
        <taxon>Gunneridae</taxon>
        <taxon>Pentapetalae</taxon>
        <taxon>rosids</taxon>
        <taxon>fabids</taxon>
        <taxon>Fabales</taxon>
        <taxon>Fabaceae</taxon>
        <taxon>Papilionoideae</taxon>
        <taxon>50 kb inversion clade</taxon>
        <taxon>NPAAA clade</taxon>
        <taxon>indigoferoid/millettioid clade</taxon>
        <taxon>Phaseoleae</taxon>
        <taxon>Vigna</taxon>
    </lineage>
</organism>
<dbReference type="InterPro" id="IPR045312">
    <property type="entry name" value="PCBER-like"/>
</dbReference>
<sequence length="273" mass="30883">MAGKDRILVLGPTGAIGRHIVWASVKAGNPTYVLVRDTPANVNKPRLVTAANPETRDELLQNFQNSGVFLIQRFFPSEFGLDVDRHDAVEPVREVFEEKAKIRRVIEAEGVPYTYLCCHAFTGYFLRNLAQIDITVPPRDKIFIQGDGNVKGAYVTEADVGTYTVEAVNDPNTLNKAVHIRLPANYLTLNEIVSLWEKKIGKSLEKIYVPEEKVLKDIQELSFPNNYLLALYHSQQIRGDAVYEIDPTRDVEASEAYPHVKYTTVDEYLNQFL</sequence>
<dbReference type="InterPro" id="IPR050608">
    <property type="entry name" value="NmrA-type/Isoflavone_red_sf"/>
</dbReference>
<feature type="domain" description="NmrA-like" evidence="3">
    <location>
        <begin position="71"/>
        <end position="269"/>
    </location>
</feature>
<proteinExistence type="predicted"/>